<sequence>MRIFRAFCISLLFLSSIHALCQQVSAPEPQAGSIIGTITDANGDIVPGAAVTLDGADSGGRAAVLTNDDGFFTLKDVRSAVPWHVKVSAKGFGDWTSPEIILKPGEEFDLAAIKITIAVVETTVSAVSIEELAAEQVKTAEKQRVFGVIPNFYVAYDPRTVPLTTKLKFKLAARTSTDAVTIGGAAFLAGVYQASDNTAFVQGAKGYGQRFGAVYAGGVTDIMIGGAILPSLLHQDPRYFYQGTGTNKSRFKHAITNPFWCRGDNGKYGFNYSSIGGDLASASLSNIYYPPADRGASQTLTSVAVTTAGRMANALAQEFILPRFTSHSKDKD</sequence>
<dbReference type="Proteomes" id="UP000292958">
    <property type="component" value="Unassembled WGS sequence"/>
</dbReference>
<keyword evidence="2" id="KW-0378">Hydrolase</keyword>
<accession>A0A4V2G4D3</accession>
<comment type="caution">
    <text evidence="2">The sequence shown here is derived from an EMBL/GenBank/DDBJ whole genome shotgun (WGS) entry which is preliminary data.</text>
</comment>
<evidence type="ECO:0000256" key="1">
    <source>
        <dbReference type="SAM" id="SignalP"/>
    </source>
</evidence>
<evidence type="ECO:0000313" key="2">
    <source>
        <dbReference type="EMBL" id="RZU40526.1"/>
    </source>
</evidence>
<keyword evidence="1" id="KW-0732">Signal</keyword>
<keyword evidence="3" id="KW-1185">Reference proteome</keyword>
<dbReference type="GO" id="GO:0004180">
    <property type="term" value="F:carboxypeptidase activity"/>
    <property type="evidence" value="ECO:0007669"/>
    <property type="project" value="UniProtKB-KW"/>
</dbReference>
<feature type="signal peptide" evidence="1">
    <location>
        <begin position="1"/>
        <end position="21"/>
    </location>
</feature>
<dbReference type="AlphaFoldDB" id="A0A4V2G4D3"/>
<dbReference type="EMBL" id="SHKW01000001">
    <property type="protein sequence ID" value="RZU40526.1"/>
    <property type="molecule type" value="Genomic_DNA"/>
</dbReference>
<dbReference type="OrthoDB" id="115803at2"/>
<dbReference type="RefSeq" id="WP_130418585.1">
    <property type="nucleotide sequence ID" value="NZ_SHKW01000001.1"/>
</dbReference>
<dbReference type="Gene3D" id="2.60.40.1120">
    <property type="entry name" value="Carboxypeptidase-like, regulatory domain"/>
    <property type="match status" value="1"/>
</dbReference>
<reference evidence="2 3" key="1">
    <citation type="submission" date="2019-02" db="EMBL/GenBank/DDBJ databases">
        <title>Genomic Encyclopedia of Archaeal and Bacterial Type Strains, Phase II (KMG-II): from individual species to whole genera.</title>
        <authorList>
            <person name="Goeker M."/>
        </authorList>
    </citation>
    <scope>NUCLEOTIDE SEQUENCE [LARGE SCALE GENOMIC DNA]</scope>
    <source>
        <strain evidence="2 3">DSM 18101</strain>
    </source>
</reference>
<proteinExistence type="predicted"/>
<dbReference type="InterPro" id="IPR008969">
    <property type="entry name" value="CarboxyPept-like_regulatory"/>
</dbReference>
<keyword evidence="2" id="KW-0645">Protease</keyword>
<gene>
    <name evidence="2" type="ORF">BDD14_1990</name>
</gene>
<dbReference type="Pfam" id="PF13620">
    <property type="entry name" value="CarboxypepD_reg"/>
    <property type="match status" value="1"/>
</dbReference>
<protein>
    <submittedName>
        <fullName evidence="2">Carboxypeptidase family protein</fullName>
    </submittedName>
</protein>
<organism evidence="2 3">
    <name type="scientific">Edaphobacter modestus</name>
    <dbReference type="NCBI Taxonomy" id="388466"/>
    <lineage>
        <taxon>Bacteria</taxon>
        <taxon>Pseudomonadati</taxon>
        <taxon>Acidobacteriota</taxon>
        <taxon>Terriglobia</taxon>
        <taxon>Terriglobales</taxon>
        <taxon>Acidobacteriaceae</taxon>
        <taxon>Edaphobacter</taxon>
    </lineage>
</organism>
<keyword evidence="2" id="KW-0121">Carboxypeptidase</keyword>
<feature type="chain" id="PRO_5020703418" evidence="1">
    <location>
        <begin position="22"/>
        <end position="332"/>
    </location>
</feature>
<name>A0A4V2G4D3_9BACT</name>
<dbReference type="SUPFAM" id="SSF49464">
    <property type="entry name" value="Carboxypeptidase regulatory domain-like"/>
    <property type="match status" value="1"/>
</dbReference>
<evidence type="ECO:0000313" key="3">
    <source>
        <dbReference type="Proteomes" id="UP000292958"/>
    </source>
</evidence>